<dbReference type="NCBIfam" id="NF041196">
    <property type="entry name" value="ScbR_bind_reg"/>
    <property type="match status" value="1"/>
</dbReference>
<keyword evidence="3" id="KW-0804">Transcription</keyword>
<evidence type="ECO:0000256" key="2">
    <source>
        <dbReference type="ARBA" id="ARBA00023125"/>
    </source>
</evidence>
<keyword evidence="1" id="KW-0805">Transcription regulation</keyword>
<evidence type="ECO:0000256" key="3">
    <source>
        <dbReference type="ARBA" id="ARBA00023163"/>
    </source>
</evidence>
<accession>A0ABN3MJH8</accession>
<dbReference type="Gene3D" id="1.10.357.10">
    <property type="entry name" value="Tetracycline Repressor, domain 2"/>
    <property type="match status" value="1"/>
</dbReference>
<evidence type="ECO:0000256" key="1">
    <source>
        <dbReference type="ARBA" id="ARBA00023015"/>
    </source>
</evidence>
<evidence type="ECO:0000313" key="6">
    <source>
        <dbReference type="EMBL" id="GAA2502337.1"/>
    </source>
</evidence>
<dbReference type="InterPro" id="IPR036271">
    <property type="entry name" value="Tet_transcr_reg_TetR-rel_C_sf"/>
</dbReference>
<protein>
    <submittedName>
        <fullName evidence="6">ScbR family autoregulator-binding transcription factor</fullName>
    </submittedName>
</protein>
<evidence type="ECO:0000256" key="4">
    <source>
        <dbReference type="PROSITE-ProRule" id="PRU00335"/>
    </source>
</evidence>
<dbReference type="PROSITE" id="PS50977">
    <property type="entry name" value="HTH_TETR_2"/>
    <property type="match status" value="1"/>
</dbReference>
<feature type="domain" description="HTH tetR-type" evidence="5">
    <location>
        <begin position="8"/>
        <end position="68"/>
    </location>
</feature>
<dbReference type="InterPro" id="IPR001647">
    <property type="entry name" value="HTH_TetR"/>
</dbReference>
<dbReference type="SUPFAM" id="SSF48498">
    <property type="entry name" value="Tetracyclin repressor-like, C-terminal domain"/>
    <property type="match status" value="1"/>
</dbReference>
<dbReference type="SUPFAM" id="SSF46689">
    <property type="entry name" value="Homeodomain-like"/>
    <property type="match status" value="1"/>
</dbReference>
<dbReference type="RefSeq" id="WP_344384920.1">
    <property type="nucleotide sequence ID" value="NZ_BAAATA010000031.1"/>
</dbReference>
<dbReference type="EMBL" id="BAAATA010000031">
    <property type="protein sequence ID" value="GAA2502337.1"/>
    <property type="molecule type" value="Genomic_DNA"/>
</dbReference>
<evidence type="ECO:0000313" key="7">
    <source>
        <dbReference type="Proteomes" id="UP001501358"/>
    </source>
</evidence>
<keyword evidence="2 4" id="KW-0238">DNA-binding</keyword>
<dbReference type="PANTHER" id="PTHR30055:SF234">
    <property type="entry name" value="HTH-TYPE TRANSCRIPTIONAL REGULATOR BETI"/>
    <property type="match status" value="1"/>
</dbReference>
<proteinExistence type="predicted"/>
<keyword evidence="7" id="KW-1185">Reference proteome</keyword>
<gene>
    <name evidence="6" type="ORF">GCM10010406_43530</name>
</gene>
<dbReference type="PANTHER" id="PTHR30055">
    <property type="entry name" value="HTH-TYPE TRANSCRIPTIONAL REGULATOR RUTR"/>
    <property type="match status" value="1"/>
</dbReference>
<organism evidence="6 7">
    <name type="scientific">Streptomyces thermolineatus</name>
    <dbReference type="NCBI Taxonomy" id="44033"/>
    <lineage>
        <taxon>Bacteria</taxon>
        <taxon>Bacillati</taxon>
        <taxon>Actinomycetota</taxon>
        <taxon>Actinomycetes</taxon>
        <taxon>Kitasatosporales</taxon>
        <taxon>Streptomycetaceae</taxon>
        <taxon>Streptomyces</taxon>
    </lineage>
</organism>
<dbReference type="Pfam" id="PF00440">
    <property type="entry name" value="TetR_N"/>
    <property type="match status" value="1"/>
</dbReference>
<sequence>MTKQERGARTRHALIRSAAELFERHGYARTRLAEISSDAGVSPGALHFHFRNKAAVADAVEAAAARTLRDAAYRTARRRPNALQTLTDISHVFAFMLSQDVVVRAGFQLGHDTVRCPGLDLRQEWEDCVGQLLDRARKEGSLAEGVPLGPLTATVVAATTGFEVLGRTDGKWLSRHSLTGFWQLLLPLVATSQALSTLAPDGAGSVADESLLIPEEFVPEPGP</sequence>
<evidence type="ECO:0000259" key="5">
    <source>
        <dbReference type="PROSITE" id="PS50977"/>
    </source>
</evidence>
<comment type="caution">
    <text evidence="6">The sequence shown here is derived from an EMBL/GenBank/DDBJ whole genome shotgun (WGS) entry which is preliminary data.</text>
</comment>
<dbReference type="InterPro" id="IPR050109">
    <property type="entry name" value="HTH-type_TetR-like_transc_reg"/>
</dbReference>
<dbReference type="InterPro" id="IPR047923">
    <property type="entry name" value="ArpA-like"/>
</dbReference>
<feature type="DNA-binding region" description="H-T-H motif" evidence="4">
    <location>
        <begin position="31"/>
        <end position="50"/>
    </location>
</feature>
<dbReference type="Proteomes" id="UP001501358">
    <property type="component" value="Unassembled WGS sequence"/>
</dbReference>
<dbReference type="InterPro" id="IPR009057">
    <property type="entry name" value="Homeodomain-like_sf"/>
</dbReference>
<dbReference type="PRINTS" id="PR00455">
    <property type="entry name" value="HTHTETR"/>
</dbReference>
<name>A0ABN3MJH8_9ACTN</name>
<reference evidence="6 7" key="1">
    <citation type="journal article" date="2019" name="Int. J. Syst. Evol. Microbiol.">
        <title>The Global Catalogue of Microorganisms (GCM) 10K type strain sequencing project: providing services to taxonomists for standard genome sequencing and annotation.</title>
        <authorList>
            <consortium name="The Broad Institute Genomics Platform"/>
            <consortium name="The Broad Institute Genome Sequencing Center for Infectious Disease"/>
            <person name="Wu L."/>
            <person name="Ma J."/>
        </authorList>
    </citation>
    <scope>NUCLEOTIDE SEQUENCE [LARGE SCALE GENOMIC DNA]</scope>
    <source>
        <strain evidence="6 7">JCM 6307</strain>
    </source>
</reference>